<dbReference type="SUPFAM" id="SSF52374">
    <property type="entry name" value="Nucleotidylyl transferase"/>
    <property type="match status" value="1"/>
</dbReference>
<dbReference type="PANTHER" id="PTHR45765:SF1">
    <property type="entry name" value="METHIONINE--TRNA LIGASE, CYTOPLASMIC"/>
    <property type="match status" value="1"/>
</dbReference>
<evidence type="ECO:0000256" key="3">
    <source>
        <dbReference type="ARBA" id="ARBA00022840"/>
    </source>
</evidence>
<dbReference type="SUPFAM" id="SSF57770">
    <property type="entry name" value="Methionyl-tRNA synthetase (MetRS), Zn-domain"/>
    <property type="match status" value="1"/>
</dbReference>
<keyword evidence="2 7" id="KW-0547">Nucleotide-binding</keyword>
<comment type="similarity">
    <text evidence="7">Belongs to the class-I aminoacyl-tRNA synthetase family.</text>
</comment>
<keyword evidence="5 7" id="KW-0030">Aminoacyl-tRNA synthetase</keyword>
<name>A0A0S4V582_RALSL</name>
<feature type="domain" description="Methionyl/Leucyl tRNA synthetase" evidence="8">
    <location>
        <begin position="13"/>
        <end position="380"/>
    </location>
</feature>
<evidence type="ECO:0000256" key="7">
    <source>
        <dbReference type="RuleBase" id="RU363039"/>
    </source>
</evidence>
<evidence type="ECO:0000259" key="8">
    <source>
        <dbReference type="Pfam" id="PF09334"/>
    </source>
</evidence>
<dbReference type="PANTHER" id="PTHR45765">
    <property type="entry name" value="METHIONINE--TRNA LIGASE"/>
    <property type="match status" value="1"/>
</dbReference>
<dbReference type="EMBL" id="LN899824">
    <property type="protein sequence ID" value="CUV29398.1"/>
    <property type="molecule type" value="Genomic_DNA"/>
</dbReference>
<dbReference type="GO" id="GO:0005524">
    <property type="term" value="F:ATP binding"/>
    <property type="evidence" value="ECO:0007669"/>
    <property type="project" value="UniProtKB-KW"/>
</dbReference>
<dbReference type="InterPro" id="IPR001412">
    <property type="entry name" value="aa-tRNA-synth_I_CS"/>
</dbReference>
<dbReference type="GO" id="GO:0006431">
    <property type="term" value="P:methionyl-tRNA aminoacylation"/>
    <property type="evidence" value="ECO:0007669"/>
    <property type="project" value="TreeGrafter"/>
</dbReference>
<dbReference type="Pfam" id="PF09334">
    <property type="entry name" value="tRNA-synt_1g"/>
    <property type="match status" value="1"/>
</dbReference>
<evidence type="ECO:0000256" key="1">
    <source>
        <dbReference type="ARBA" id="ARBA00022598"/>
    </source>
</evidence>
<dbReference type="InterPro" id="IPR015413">
    <property type="entry name" value="Methionyl/Leucyl_tRNA_Synth"/>
</dbReference>
<evidence type="ECO:0000256" key="5">
    <source>
        <dbReference type="ARBA" id="ARBA00023146"/>
    </source>
</evidence>
<gene>
    <name evidence="9" type="primary">metG</name>
    <name evidence="9" type="ORF">RUN1985_v1_400008</name>
</gene>
<protein>
    <submittedName>
        <fullName evidence="9">Putative methionyl-trna synthetase protein</fullName>
        <ecNumber evidence="9">6.1.1.10</ecNumber>
    </submittedName>
</protein>
<evidence type="ECO:0000256" key="2">
    <source>
        <dbReference type="ARBA" id="ARBA00022741"/>
    </source>
</evidence>
<dbReference type="Gene3D" id="3.40.50.620">
    <property type="entry name" value="HUPs"/>
    <property type="match status" value="1"/>
</dbReference>
<dbReference type="InterPro" id="IPR029038">
    <property type="entry name" value="MetRS_Zn"/>
</dbReference>
<dbReference type="EC" id="6.1.1.10" evidence="9"/>
<organism evidence="9">
    <name type="scientific">Ralstonia solanacearum</name>
    <name type="common">Pseudomonas solanacearum</name>
    <dbReference type="NCBI Taxonomy" id="305"/>
    <lineage>
        <taxon>Bacteria</taxon>
        <taxon>Pseudomonadati</taxon>
        <taxon>Pseudomonadota</taxon>
        <taxon>Betaproteobacteria</taxon>
        <taxon>Burkholderiales</taxon>
        <taxon>Burkholderiaceae</taxon>
        <taxon>Ralstonia</taxon>
        <taxon>Ralstonia solanacearum species complex</taxon>
    </lineage>
</organism>
<dbReference type="GO" id="GO:0005829">
    <property type="term" value="C:cytosol"/>
    <property type="evidence" value="ECO:0007669"/>
    <property type="project" value="TreeGrafter"/>
</dbReference>
<evidence type="ECO:0000256" key="6">
    <source>
        <dbReference type="ARBA" id="ARBA00047364"/>
    </source>
</evidence>
<proteinExistence type="inferred from homology"/>
<dbReference type="InterPro" id="IPR014729">
    <property type="entry name" value="Rossmann-like_a/b/a_fold"/>
</dbReference>
<keyword evidence="3 7" id="KW-0067">ATP-binding</keyword>
<sequence length="496" mass="54950">MKARKTYVLIPVMPTPNGPLHLGHIAGPFLKMDMLARHLRRNGNTVALVSATDPYETHVLPRADEQNKPVEQICAENHRAIHRCLQALDIRYDAFIDPLASPYRARLNGITREVLDDLHAQGRLHARNEPVHISRRTGRMLVGSRIVGTCPCCGVEMGGYHCEGCGMEVSPRDLIAPRAEPADDTVEVEARASVFVDADLPALQRRMLEARVPADVRRIAERFMHATGSAVRLSNPGEWGEIWPNTLATAPSVVFSYTALFMLSVLCGEAAREILALDHNPFDRCSDALIVTSFGFDNTVPFCVGVETLAQHSRRYRGFDRCLTNFFYTLDGRKFSTSRQHCIWADQAVRELGVTSDVLRYFLAKTSPESGPSDFSRDGFDAFRRAIEPRLAQMKAAVESGTGGDAAVPYADTLARLVADMDAAFDVDHFSLRAATRCIDQWLALPWQPAHAAAYVRGFCMLAYPVMPELASTLWSQLGHEGLPRYLAATELEEAA</sequence>
<keyword evidence="4 7" id="KW-0648">Protein biosynthesis</keyword>
<dbReference type="InterPro" id="IPR023458">
    <property type="entry name" value="Met-tRNA_ligase_1"/>
</dbReference>
<evidence type="ECO:0000256" key="4">
    <source>
        <dbReference type="ARBA" id="ARBA00022917"/>
    </source>
</evidence>
<evidence type="ECO:0000313" key="9">
    <source>
        <dbReference type="EMBL" id="CUV29398.1"/>
    </source>
</evidence>
<reference evidence="9" key="1">
    <citation type="submission" date="2015-10" db="EMBL/GenBank/DDBJ databases">
        <authorList>
            <person name="Gilbert D.G."/>
        </authorList>
    </citation>
    <scope>NUCLEOTIDE SEQUENCE</scope>
    <source>
        <strain evidence="9">Phyl III-seqv23</strain>
    </source>
</reference>
<dbReference type="NCBIfam" id="NF008861">
    <property type="entry name" value="PRK11893.2-3"/>
    <property type="match status" value="1"/>
</dbReference>
<accession>A0A0S4V582</accession>
<dbReference type="Gene3D" id="2.20.28.20">
    <property type="entry name" value="Methionyl-tRNA synthetase, Zn-domain"/>
    <property type="match status" value="1"/>
</dbReference>
<keyword evidence="1 7" id="KW-0436">Ligase</keyword>
<dbReference type="GO" id="GO:0004825">
    <property type="term" value="F:methionine-tRNA ligase activity"/>
    <property type="evidence" value="ECO:0007669"/>
    <property type="project" value="UniProtKB-EC"/>
</dbReference>
<dbReference type="PROSITE" id="PS00178">
    <property type="entry name" value="AA_TRNA_LIGASE_I"/>
    <property type="match status" value="1"/>
</dbReference>
<comment type="catalytic activity">
    <reaction evidence="6">
        <text>tRNA(Met) + L-methionine + ATP = L-methionyl-tRNA(Met) + AMP + diphosphate</text>
        <dbReference type="Rhea" id="RHEA:13481"/>
        <dbReference type="Rhea" id="RHEA-COMP:9667"/>
        <dbReference type="Rhea" id="RHEA-COMP:9698"/>
        <dbReference type="ChEBI" id="CHEBI:30616"/>
        <dbReference type="ChEBI" id="CHEBI:33019"/>
        <dbReference type="ChEBI" id="CHEBI:57844"/>
        <dbReference type="ChEBI" id="CHEBI:78442"/>
        <dbReference type="ChEBI" id="CHEBI:78530"/>
        <dbReference type="ChEBI" id="CHEBI:456215"/>
        <dbReference type="EC" id="6.1.1.10"/>
    </reaction>
</comment>
<dbReference type="AlphaFoldDB" id="A0A0S4V582"/>